<dbReference type="Gene3D" id="2.60.40.230">
    <property type="entry name" value="Neocarzinostatin-like"/>
    <property type="match status" value="1"/>
</dbReference>
<reference evidence="1 2" key="1">
    <citation type="submission" date="2017-11" db="EMBL/GenBank/DDBJ databases">
        <title>Genomic Encyclopedia of Archaeal and Bacterial Type Strains, Phase II (KMG-II): From Individual Species to Whole Genera.</title>
        <authorList>
            <person name="Goeker M."/>
        </authorList>
    </citation>
    <scope>NUCLEOTIDE SEQUENCE [LARGE SCALE GENOMIC DNA]</scope>
    <source>
        <strain evidence="1 2">DSM 25625</strain>
    </source>
</reference>
<gene>
    <name evidence="1" type="ORF">CLV54_0543</name>
</gene>
<dbReference type="Proteomes" id="UP000230161">
    <property type="component" value="Unassembled WGS sequence"/>
</dbReference>
<sequence length="196" mass="20622">MIVLGVVAAVIVPIVTHTPQGYSTQRPADDDFASTVSADGDDGRTRVLSVFEADGVTPADAGALTPGERLVVRGEGYDASRGVYVGLCRIPDAVTEKPSPCIGGVPEQSGEPSGDAQGEQQFAASNWINDDWAWKLFASRGYDDPAAGTFTAYLEVPVADEVLDCAVERCAIYTRNDHTAASDRVQDVGVAVRFAG</sequence>
<protein>
    <submittedName>
        <fullName evidence="1">Uncharacterized protein</fullName>
    </submittedName>
</protein>
<keyword evidence="2" id="KW-1185">Reference proteome</keyword>
<proteinExistence type="predicted"/>
<accession>A0A2M9C4Q0</accession>
<organism evidence="1 2">
    <name type="scientific">Compostimonas suwonensis</name>
    <dbReference type="NCBI Taxonomy" id="1048394"/>
    <lineage>
        <taxon>Bacteria</taxon>
        <taxon>Bacillati</taxon>
        <taxon>Actinomycetota</taxon>
        <taxon>Actinomycetes</taxon>
        <taxon>Micrococcales</taxon>
        <taxon>Microbacteriaceae</taxon>
        <taxon>Compostimonas</taxon>
    </lineage>
</organism>
<comment type="caution">
    <text evidence="1">The sequence shown here is derived from an EMBL/GenBank/DDBJ whole genome shotgun (WGS) entry which is preliminary data.</text>
</comment>
<dbReference type="InterPro" id="IPR027273">
    <property type="entry name" value="Neocarzinostatin-like"/>
</dbReference>
<evidence type="ECO:0000313" key="1">
    <source>
        <dbReference type="EMBL" id="PJJ65510.1"/>
    </source>
</evidence>
<name>A0A2M9C4Q0_9MICO</name>
<dbReference type="SUPFAM" id="SSF49319">
    <property type="entry name" value="Actinoxanthin-like"/>
    <property type="match status" value="1"/>
</dbReference>
<dbReference type="EMBL" id="PGFB01000001">
    <property type="protein sequence ID" value="PJJ65510.1"/>
    <property type="molecule type" value="Genomic_DNA"/>
</dbReference>
<evidence type="ECO:0000313" key="2">
    <source>
        <dbReference type="Proteomes" id="UP000230161"/>
    </source>
</evidence>
<dbReference type="AlphaFoldDB" id="A0A2M9C4Q0"/>